<comment type="caution">
    <text evidence="2">The sequence shown here is derived from an EMBL/GenBank/DDBJ whole genome shotgun (WGS) entry which is preliminary data.</text>
</comment>
<feature type="region of interest" description="Disordered" evidence="1">
    <location>
        <begin position="1"/>
        <end position="25"/>
    </location>
</feature>
<evidence type="ECO:0000313" key="2">
    <source>
        <dbReference type="EMBL" id="GGL99811.1"/>
    </source>
</evidence>
<keyword evidence="3" id="KW-1185">Reference proteome</keyword>
<organism evidence="2 3">
    <name type="scientific">Nakamurella endophytica</name>
    <dbReference type="NCBI Taxonomy" id="1748367"/>
    <lineage>
        <taxon>Bacteria</taxon>
        <taxon>Bacillati</taxon>
        <taxon>Actinomycetota</taxon>
        <taxon>Actinomycetes</taxon>
        <taxon>Nakamurellales</taxon>
        <taxon>Nakamurellaceae</taxon>
        <taxon>Nakamurella</taxon>
    </lineage>
</organism>
<dbReference type="EMBL" id="BMNA01000003">
    <property type="protein sequence ID" value="GGL99811.1"/>
    <property type="molecule type" value="Genomic_DNA"/>
</dbReference>
<protein>
    <submittedName>
        <fullName evidence="2">Uncharacterized protein</fullName>
    </submittedName>
</protein>
<reference evidence="2" key="2">
    <citation type="submission" date="2020-09" db="EMBL/GenBank/DDBJ databases">
        <authorList>
            <person name="Sun Q."/>
            <person name="Zhou Y."/>
        </authorList>
    </citation>
    <scope>NUCLEOTIDE SEQUENCE</scope>
    <source>
        <strain evidence="2">CGMCC 4.7308</strain>
    </source>
</reference>
<dbReference type="Proteomes" id="UP000655208">
    <property type="component" value="Unassembled WGS sequence"/>
</dbReference>
<gene>
    <name evidence="2" type="ORF">GCM10011594_19710</name>
</gene>
<sequence length="69" mass="8048">MSTTQHRSIRDRMAARRAQQQHRQSLEQELASFATPAERLELELILSRYPDEKTAEVRDILSRQQVQAA</sequence>
<proteinExistence type="predicted"/>
<dbReference type="AlphaFoldDB" id="A0A917SWM4"/>
<dbReference type="RefSeq" id="WP_188941319.1">
    <property type="nucleotide sequence ID" value="NZ_BMNA01000003.1"/>
</dbReference>
<name>A0A917SWM4_9ACTN</name>
<evidence type="ECO:0000256" key="1">
    <source>
        <dbReference type="SAM" id="MobiDB-lite"/>
    </source>
</evidence>
<evidence type="ECO:0000313" key="3">
    <source>
        <dbReference type="Proteomes" id="UP000655208"/>
    </source>
</evidence>
<reference evidence="2" key="1">
    <citation type="journal article" date="2014" name="Int. J. Syst. Evol. Microbiol.">
        <title>Complete genome sequence of Corynebacterium casei LMG S-19264T (=DSM 44701T), isolated from a smear-ripened cheese.</title>
        <authorList>
            <consortium name="US DOE Joint Genome Institute (JGI-PGF)"/>
            <person name="Walter F."/>
            <person name="Albersmeier A."/>
            <person name="Kalinowski J."/>
            <person name="Ruckert C."/>
        </authorList>
    </citation>
    <scope>NUCLEOTIDE SEQUENCE</scope>
    <source>
        <strain evidence="2">CGMCC 4.7308</strain>
    </source>
</reference>
<accession>A0A917SWM4</accession>